<feature type="domain" description="DUF8131" evidence="2">
    <location>
        <begin position="4"/>
        <end position="66"/>
    </location>
</feature>
<dbReference type="OrthoDB" id="170780at2157"/>
<evidence type="ECO:0000259" key="2">
    <source>
        <dbReference type="Pfam" id="PF26452"/>
    </source>
</evidence>
<proteinExistence type="predicted"/>
<gene>
    <name evidence="3" type="ORF">C489_00165</name>
</gene>
<sequence length="70" mass="7061">MTLESVTPRHAAAIGLVAFVPVLVYAVTNSVLAGVVSGINLLLIYGSLYVAMSPVEGGHGHDHDGSGTAS</sequence>
<dbReference type="Proteomes" id="UP000011632">
    <property type="component" value="Unassembled WGS sequence"/>
</dbReference>
<keyword evidence="1" id="KW-1133">Transmembrane helix</keyword>
<reference evidence="3 4" key="1">
    <citation type="journal article" date="2014" name="PLoS Genet.">
        <title>Phylogenetically driven sequencing of extremely halophilic archaea reveals strategies for static and dynamic osmo-response.</title>
        <authorList>
            <person name="Becker E.A."/>
            <person name="Seitzer P.M."/>
            <person name="Tritt A."/>
            <person name="Larsen D."/>
            <person name="Krusor M."/>
            <person name="Yao A.I."/>
            <person name="Wu D."/>
            <person name="Madern D."/>
            <person name="Eisen J.A."/>
            <person name="Darling A.E."/>
            <person name="Facciotti M.T."/>
        </authorList>
    </citation>
    <scope>NUCLEOTIDE SEQUENCE [LARGE SCALE GENOMIC DNA]</scope>
    <source>
        <strain evidence="3 4">JCM 10478</strain>
    </source>
</reference>
<keyword evidence="1" id="KW-0812">Transmembrane</keyword>
<dbReference type="AlphaFoldDB" id="L9YBW9"/>
<evidence type="ECO:0000313" key="3">
    <source>
        <dbReference type="EMBL" id="ELY71540.1"/>
    </source>
</evidence>
<dbReference type="RefSeq" id="WP_006429049.1">
    <property type="nucleotide sequence ID" value="NZ_AOID01000001.1"/>
</dbReference>
<organism evidence="3 4">
    <name type="scientific">Natrinema versiforme JCM 10478</name>
    <dbReference type="NCBI Taxonomy" id="1227496"/>
    <lineage>
        <taxon>Archaea</taxon>
        <taxon>Methanobacteriati</taxon>
        <taxon>Methanobacteriota</taxon>
        <taxon>Stenosarchaea group</taxon>
        <taxon>Halobacteria</taxon>
        <taxon>Halobacteriales</taxon>
        <taxon>Natrialbaceae</taxon>
        <taxon>Natrinema</taxon>
    </lineage>
</organism>
<dbReference type="STRING" id="1227496.C489_00165"/>
<keyword evidence="4" id="KW-1185">Reference proteome</keyword>
<accession>L9YBW9</accession>
<dbReference type="Pfam" id="PF26452">
    <property type="entry name" value="DUF8131"/>
    <property type="match status" value="1"/>
</dbReference>
<protein>
    <recommendedName>
        <fullName evidence="2">DUF8131 domain-containing protein</fullName>
    </recommendedName>
</protein>
<evidence type="ECO:0000313" key="4">
    <source>
        <dbReference type="Proteomes" id="UP000011632"/>
    </source>
</evidence>
<comment type="caution">
    <text evidence="3">The sequence shown here is derived from an EMBL/GenBank/DDBJ whole genome shotgun (WGS) entry which is preliminary data.</text>
</comment>
<dbReference type="InterPro" id="IPR058444">
    <property type="entry name" value="DUF8131"/>
</dbReference>
<dbReference type="PATRIC" id="fig|1227496.3.peg.34"/>
<keyword evidence="1" id="KW-0472">Membrane</keyword>
<dbReference type="EMBL" id="AOID01000001">
    <property type="protein sequence ID" value="ELY71540.1"/>
    <property type="molecule type" value="Genomic_DNA"/>
</dbReference>
<feature type="transmembrane region" description="Helical" evidence="1">
    <location>
        <begin position="12"/>
        <end position="45"/>
    </location>
</feature>
<name>L9YBW9_9EURY</name>
<evidence type="ECO:0000256" key="1">
    <source>
        <dbReference type="SAM" id="Phobius"/>
    </source>
</evidence>